<dbReference type="Pfam" id="PF08543">
    <property type="entry name" value="Phos_pyr_kin"/>
    <property type="match status" value="1"/>
</dbReference>
<dbReference type="Gene3D" id="3.40.1190.20">
    <property type="match status" value="1"/>
</dbReference>
<dbReference type="InterPro" id="IPR004399">
    <property type="entry name" value="HMP/HMP-P_kinase_dom"/>
</dbReference>
<feature type="domain" description="Pyridoxamine kinase/Phosphomethylpyrimidine kinase" evidence="3">
    <location>
        <begin position="21"/>
        <end position="267"/>
    </location>
</feature>
<dbReference type="RefSeq" id="WP_302711003.1">
    <property type="nucleotide sequence ID" value="NZ_JAULRT010000032.1"/>
</dbReference>
<dbReference type="InterPro" id="IPR013749">
    <property type="entry name" value="PM/HMP-P_kinase-1"/>
</dbReference>
<evidence type="ECO:0000259" key="3">
    <source>
        <dbReference type="Pfam" id="PF08543"/>
    </source>
</evidence>
<evidence type="ECO:0000256" key="1">
    <source>
        <dbReference type="ARBA" id="ARBA00004948"/>
    </source>
</evidence>
<dbReference type="EMBL" id="JAULRT010000032">
    <property type="protein sequence ID" value="MDO3380880.1"/>
    <property type="molecule type" value="Genomic_DNA"/>
</dbReference>
<dbReference type="PANTHER" id="PTHR20858">
    <property type="entry name" value="PHOSPHOMETHYLPYRIMIDINE KINASE"/>
    <property type="match status" value="1"/>
</dbReference>
<organism evidence="4 5">
    <name type="scientific">Gilvimarinus algae</name>
    <dbReference type="NCBI Taxonomy" id="3058037"/>
    <lineage>
        <taxon>Bacteria</taxon>
        <taxon>Pseudomonadati</taxon>
        <taxon>Pseudomonadota</taxon>
        <taxon>Gammaproteobacteria</taxon>
        <taxon>Cellvibrionales</taxon>
        <taxon>Cellvibrionaceae</taxon>
        <taxon>Gilvimarinus</taxon>
    </lineage>
</organism>
<dbReference type="GO" id="GO:0008902">
    <property type="term" value="F:hydroxymethylpyrimidine kinase activity"/>
    <property type="evidence" value="ECO:0007669"/>
    <property type="project" value="UniProtKB-EC"/>
</dbReference>
<dbReference type="EC" id="2.7.1.49" evidence="2"/>
<dbReference type="NCBIfam" id="TIGR00097">
    <property type="entry name" value="HMP-P_kinase"/>
    <property type="match status" value="1"/>
</dbReference>
<evidence type="ECO:0000313" key="5">
    <source>
        <dbReference type="Proteomes" id="UP001168380"/>
    </source>
</evidence>
<protein>
    <recommendedName>
        <fullName evidence="2">hydroxymethylpyrimidine kinase</fullName>
        <ecNumber evidence="2">2.7.1.49</ecNumber>
    </recommendedName>
</protein>
<dbReference type="InterPro" id="IPR029056">
    <property type="entry name" value="Ribokinase-like"/>
</dbReference>
<dbReference type="PANTHER" id="PTHR20858:SF17">
    <property type="entry name" value="HYDROXYMETHYLPYRIMIDINE_PHOSPHOMETHYLPYRIMIDINE KINASE THI20-RELATED"/>
    <property type="match status" value="1"/>
</dbReference>
<dbReference type="GO" id="GO:0008972">
    <property type="term" value="F:phosphomethylpyrimidine kinase activity"/>
    <property type="evidence" value="ECO:0007669"/>
    <property type="project" value="UniProtKB-EC"/>
</dbReference>
<comment type="pathway">
    <text evidence="1">Cofactor biosynthesis; thiamine diphosphate biosynthesis.</text>
</comment>
<sequence>MPSDSPASPLLPVALSIAGSDSSAGAGIQADLKTFAACGVYGATAITAITAQNTQGVADVEVMQAALVAAQIQAVVNDMPVAAVKTGMLANRETVMRVAQELETLDLPLVVDPLMVSSSGRVLLASDAVATMKSALIPLAALITPNIDEAAALLGQPRAQDLPEVIEQALALLGLGSDAVLLTGGHLPGEESVDVFCSADGLQLLRSPKLTHSHTHGTGCTLSAAACAYLALGKPALEACRAAKAYVQQALQAAPKLQVGRGRGPLNHFYARKEFL</sequence>
<dbReference type="Proteomes" id="UP001168380">
    <property type="component" value="Unassembled WGS sequence"/>
</dbReference>
<reference evidence="4" key="1">
    <citation type="submission" date="2023-07" db="EMBL/GenBank/DDBJ databases">
        <title>Gilvimarinus algae sp. nov., isolated from the surface of Kelp.</title>
        <authorList>
            <person name="Sun Y.Y."/>
            <person name="Gong Y."/>
            <person name="Du Z.J."/>
        </authorList>
    </citation>
    <scope>NUCLEOTIDE SEQUENCE</scope>
    <source>
        <strain evidence="4">SDUM040014</strain>
    </source>
</reference>
<evidence type="ECO:0000256" key="2">
    <source>
        <dbReference type="ARBA" id="ARBA00012135"/>
    </source>
</evidence>
<comment type="caution">
    <text evidence="4">The sequence shown here is derived from an EMBL/GenBank/DDBJ whole genome shotgun (WGS) entry which is preliminary data.</text>
</comment>
<keyword evidence="4" id="KW-0418">Kinase</keyword>
<proteinExistence type="predicted"/>
<keyword evidence="5" id="KW-1185">Reference proteome</keyword>
<keyword evidence="4" id="KW-0808">Transferase</keyword>
<gene>
    <name evidence="4" type="primary">thiD</name>
    <name evidence="4" type="ORF">QWI16_01760</name>
</gene>
<dbReference type="CDD" id="cd01169">
    <property type="entry name" value="HMPP_kinase"/>
    <property type="match status" value="1"/>
</dbReference>
<name>A0ABT8TAE9_9GAMM</name>
<dbReference type="SUPFAM" id="SSF53613">
    <property type="entry name" value="Ribokinase-like"/>
    <property type="match status" value="1"/>
</dbReference>
<accession>A0ABT8TAE9</accession>
<evidence type="ECO:0000313" key="4">
    <source>
        <dbReference type="EMBL" id="MDO3380880.1"/>
    </source>
</evidence>